<sequence length="70" mass="7898">MTVKSEDLWEKAKSRFYTSLRNLSQPMSLEEMARTWDVCAHAVFSGYTQHIGGECFSSTVGTWENCVTAS</sequence>
<evidence type="ECO:0000313" key="1">
    <source>
        <dbReference type="EMBL" id="KAK9290653.1"/>
    </source>
</evidence>
<comment type="caution">
    <text evidence="1">The sequence shown here is derived from an EMBL/GenBank/DDBJ whole genome shotgun (WGS) entry which is preliminary data.</text>
</comment>
<dbReference type="GO" id="GO:0031490">
    <property type="term" value="F:chromatin DNA binding"/>
    <property type="evidence" value="ECO:0007669"/>
    <property type="project" value="InterPro"/>
</dbReference>
<dbReference type="Proteomes" id="UP001415857">
    <property type="component" value="Unassembled WGS sequence"/>
</dbReference>
<dbReference type="PANTHER" id="PTHR33137:SF44">
    <property type="entry name" value="MEDIATOR COMPLEX SUBUNIT 15 KIX DOMAIN-CONTAINING PROTEIN"/>
    <property type="match status" value="1"/>
</dbReference>
<dbReference type="InterPro" id="IPR044661">
    <property type="entry name" value="MED15a/b/c-like"/>
</dbReference>
<dbReference type="AlphaFoldDB" id="A0AAP0S6Z7"/>
<keyword evidence="2" id="KW-1185">Reference proteome</keyword>
<evidence type="ECO:0000313" key="2">
    <source>
        <dbReference type="Proteomes" id="UP001415857"/>
    </source>
</evidence>
<name>A0AAP0S6Z7_LIQFO</name>
<reference evidence="1 2" key="1">
    <citation type="journal article" date="2024" name="Plant J.">
        <title>Genome sequences and population genomics reveal climatic adaptation and genomic divergence between two closely related sweetgum species.</title>
        <authorList>
            <person name="Xu W.Q."/>
            <person name="Ren C.Q."/>
            <person name="Zhang X.Y."/>
            <person name="Comes H.P."/>
            <person name="Liu X.H."/>
            <person name="Li Y.G."/>
            <person name="Kettle C.J."/>
            <person name="Jalonen R."/>
            <person name="Gaisberger H."/>
            <person name="Ma Y.Z."/>
            <person name="Qiu Y.X."/>
        </authorList>
    </citation>
    <scope>NUCLEOTIDE SEQUENCE [LARGE SCALE GENOMIC DNA]</scope>
    <source>
        <strain evidence="1">Hangzhou</strain>
    </source>
</reference>
<dbReference type="EMBL" id="JBBPBK010000002">
    <property type="protein sequence ID" value="KAK9290653.1"/>
    <property type="molecule type" value="Genomic_DNA"/>
</dbReference>
<protein>
    <submittedName>
        <fullName evidence="1">Uncharacterized protein</fullName>
    </submittedName>
</protein>
<accession>A0AAP0S6Z7</accession>
<organism evidence="1 2">
    <name type="scientific">Liquidambar formosana</name>
    <name type="common">Formosan gum</name>
    <dbReference type="NCBI Taxonomy" id="63359"/>
    <lineage>
        <taxon>Eukaryota</taxon>
        <taxon>Viridiplantae</taxon>
        <taxon>Streptophyta</taxon>
        <taxon>Embryophyta</taxon>
        <taxon>Tracheophyta</taxon>
        <taxon>Spermatophyta</taxon>
        <taxon>Magnoliopsida</taxon>
        <taxon>eudicotyledons</taxon>
        <taxon>Gunneridae</taxon>
        <taxon>Pentapetalae</taxon>
        <taxon>Saxifragales</taxon>
        <taxon>Altingiaceae</taxon>
        <taxon>Liquidambar</taxon>
    </lineage>
</organism>
<gene>
    <name evidence="1" type="ORF">L1049_008826</name>
</gene>
<dbReference type="GO" id="GO:0003713">
    <property type="term" value="F:transcription coactivator activity"/>
    <property type="evidence" value="ECO:0007669"/>
    <property type="project" value="InterPro"/>
</dbReference>
<dbReference type="PANTHER" id="PTHR33137">
    <property type="entry name" value="MEDIATOR OF RNA POLYMERASE II TRANSCRIPTION SUBUNIT 15A-RELATED"/>
    <property type="match status" value="1"/>
</dbReference>
<proteinExistence type="predicted"/>